<dbReference type="SUPFAM" id="SSF54427">
    <property type="entry name" value="NTF2-like"/>
    <property type="match status" value="1"/>
</dbReference>
<name>A0ABU8EQX6_9GAMM</name>
<gene>
    <name evidence="2" type="ORF">WAE96_06130</name>
</gene>
<dbReference type="Gene3D" id="3.10.450.50">
    <property type="match status" value="1"/>
</dbReference>
<evidence type="ECO:0000259" key="1">
    <source>
        <dbReference type="Pfam" id="PF17775"/>
    </source>
</evidence>
<dbReference type="RefSeq" id="WP_336434881.1">
    <property type="nucleotide sequence ID" value="NZ_JBAWKS010000001.1"/>
</dbReference>
<dbReference type="PANTHER" id="PTHR33747">
    <property type="entry name" value="UPF0225 PROTEIN SCO1677"/>
    <property type="match status" value="1"/>
</dbReference>
<dbReference type="EMBL" id="JBAWKS010000001">
    <property type="protein sequence ID" value="MEI4549276.1"/>
    <property type="molecule type" value="Genomic_DNA"/>
</dbReference>
<dbReference type="InterPro" id="IPR004027">
    <property type="entry name" value="SEC_C_motif"/>
</dbReference>
<proteinExistence type="predicted"/>
<comment type="caution">
    <text evidence="2">The sequence shown here is derived from an EMBL/GenBank/DDBJ whole genome shotgun (WGS) entry which is preliminary data.</text>
</comment>
<reference evidence="2 3" key="1">
    <citation type="submission" date="2023-12" db="EMBL/GenBank/DDBJ databases">
        <title>Friends and Foes: Symbiotic and Algicidal bacterial influence on Karenia brevis blooms.</title>
        <authorList>
            <person name="Fei C."/>
            <person name="Mohamed A.R."/>
            <person name="Booker A."/>
            <person name="Arshad M."/>
            <person name="Klass S."/>
            <person name="Ahn S."/>
            <person name="Gilbert P.M."/>
            <person name="Heil C.A."/>
            <person name="Martinez J.M."/>
            <person name="Amin S.A."/>
        </authorList>
    </citation>
    <scope>NUCLEOTIDE SEQUENCE [LARGE SCALE GENOMIC DNA]</scope>
    <source>
        <strain evidence="2 3">CE15</strain>
    </source>
</reference>
<sequence length="152" mass="17327">MCYCGTAQAFEQCCAPIINGEKKADNAEQLMRSRYSAYCVNNSEYIHNTYALAKRAENSVREIKLFAELADFIKLTVNSFNEQGDSAQVHFKAEYICDGYYCQLEEVSNFIIEEGQWRYLDGTLTPHNETKLGRNDMCPCDSGKKFKKCHGS</sequence>
<dbReference type="SUPFAM" id="SSF103642">
    <property type="entry name" value="Sec-C motif"/>
    <property type="match status" value="1"/>
</dbReference>
<dbReference type="Proteomes" id="UP001382455">
    <property type="component" value="Unassembled WGS sequence"/>
</dbReference>
<dbReference type="Pfam" id="PF02810">
    <property type="entry name" value="SEC-C"/>
    <property type="match status" value="1"/>
</dbReference>
<keyword evidence="3" id="KW-1185">Reference proteome</keyword>
<protein>
    <submittedName>
        <fullName evidence="2">YchJ family metal-binding protein</fullName>
    </submittedName>
</protein>
<evidence type="ECO:0000313" key="2">
    <source>
        <dbReference type="EMBL" id="MEI4549276.1"/>
    </source>
</evidence>
<dbReference type="InterPro" id="IPR032710">
    <property type="entry name" value="NTF2-like_dom_sf"/>
</dbReference>
<dbReference type="Pfam" id="PF17775">
    <property type="entry name" value="YchJ_M-like"/>
    <property type="match status" value="1"/>
</dbReference>
<evidence type="ECO:0000313" key="3">
    <source>
        <dbReference type="Proteomes" id="UP001382455"/>
    </source>
</evidence>
<organism evidence="2 3">
    <name type="scientific">Pseudoalteromonas spongiae</name>
    <dbReference type="NCBI Taxonomy" id="298657"/>
    <lineage>
        <taxon>Bacteria</taxon>
        <taxon>Pseudomonadati</taxon>
        <taxon>Pseudomonadota</taxon>
        <taxon>Gammaproteobacteria</taxon>
        <taxon>Alteromonadales</taxon>
        <taxon>Pseudoalteromonadaceae</taxon>
        <taxon>Pseudoalteromonas</taxon>
    </lineage>
</organism>
<feature type="domain" description="YchJ-like middle NTF2-like" evidence="1">
    <location>
        <begin position="26"/>
        <end position="122"/>
    </location>
</feature>
<dbReference type="InterPro" id="IPR048469">
    <property type="entry name" value="YchJ-like_M"/>
</dbReference>
<accession>A0ABU8EQX6</accession>
<dbReference type="PANTHER" id="PTHR33747:SF1">
    <property type="entry name" value="ADENYLATE CYCLASE-ASSOCIATED CAP C-TERMINAL DOMAIN-CONTAINING PROTEIN"/>
    <property type="match status" value="1"/>
</dbReference>